<dbReference type="RefSeq" id="WP_069032138.1">
    <property type="nucleotide sequence ID" value="NZ_MDKC01000001.1"/>
</dbReference>
<evidence type="ECO:0000313" key="2">
    <source>
        <dbReference type="Proteomes" id="UP000094580"/>
    </source>
</evidence>
<reference evidence="1 2" key="1">
    <citation type="submission" date="2016-07" db="EMBL/GenBank/DDBJ databases">
        <authorList>
            <person name="Townsley L."/>
            <person name="Shank E.A."/>
        </authorList>
    </citation>
    <scope>NUCLEOTIDE SEQUENCE [LARGE SCALE GENOMIC DNA]</scope>
    <source>
        <strain evidence="1 2">CH01</strain>
    </source>
</reference>
<organism evidence="1 2">
    <name type="scientific">Gottfriedia luciferensis</name>
    <dbReference type="NCBI Taxonomy" id="178774"/>
    <lineage>
        <taxon>Bacteria</taxon>
        <taxon>Bacillati</taxon>
        <taxon>Bacillota</taxon>
        <taxon>Bacilli</taxon>
        <taxon>Bacillales</taxon>
        <taxon>Bacillaceae</taxon>
        <taxon>Gottfriedia</taxon>
    </lineage>
</organism>
<sequence length="102" mass="12348">MKKIDEYFETAMEAWSMMQKTTDDEGAEWAERFERYFYEFIDEVKKWWETLDPKPTNIEDAEELPEVKKWMEQIPGPVQLNFLTELEDIVDGIETVRLDFNE</sequence>
<dbReference type="EMBL" id="MDKC01000001">
    <property type="protein sequence ID" value="ODG93961.1"/>
    <property type="molecule type" value="Genomic_DNA"/>
</dbReference>
<gene>
    <name evidence="1" type="ORF">BED47_01970</name>
</gene>
<proteinExistence type="predicted"/>
<dbReference type="Proteomes" id="UP000094580">
    <property type="component" value="Unassembled WGS sequence"/>
</dbReference>
<keyword evidence="2" id="KW-1185">Reference proteome</keyword>
<name>A0ABX2ZVZ1_9BACI</name>
<evidence type="ECO:0000313" key="1">
    <source>
        <dbReference type="EMBL" id="ODG93961.1"/>
    </source>
</evidence>
<accession>A0ABX2ZVZ1</accession>
<protein>
    <submittedName>
        <fullName evidence="1">Uncharacterized protein</fullName>
    </submittedName>
</protein>
<comment type="caution">
    <text evidence="1">The sequence shown here is derived from an EMBL/GenBank/DDBJ whole genome shotgun (WGS) entry which is preliminary data.</text>
</comment>